<dbReference type="InterPro" id="IPR002514">
    <property type="entry name" value="Transposase_8"/>
</dbReference>
<dbReference type="KEGG" id="lpo:LPO_0160"/>
<reference evidence="1 2" key="1">
    <citation type="submission" date="2011-07" db="EMBL/GenBank/DDBJ databases">
        <authorList>
            <person name="Genoscope - CEA"/>
        </authorList>
    </citation>
    <scope>NUCLEOTIDE SEQUENCE [LARGE SCALE GENOMIC DNA]</scope>
    <source>
        <strain evidence="2">lorraine</strain>
    </source>
</reference>
<organism evidence="1 2">
    <name type="scientific">Legionella pneumophila subsp. pneumophila</name>
    <dbReference type="NCBI Taxonomy" id="91891"/>
    <lineage>
        <taxon>Bacteria</taxon>
        <taxon>Pseudomonadati</taxon>
        <taxon>Pseudomonadota</taxon>
        <taxon>Gammaproteobacteria</taxon>
        <taxon>Legionellales</taxon>
        <taxon>Legionellaceae</taxon>
        <taxon>Legionella</taxon>
    </lineage>
</organism>
<evidence type="ECO:0000313" key="1">
    <source>
        <dbReference type="EMBL" id="CCD04292.1"/>
    </source>
</evidence>
<dbReference type="AlphaFoldDB" id="A0AAV2UVQ7"/>
<protein>
    <recommendedName>
        <fullName evidence="3">Homeodomain phBC6A51-type domain-containing protein</fullName>
    </recommendedName>
</protein>
<dbReference type="Pfam" id="PF01527">
    <property type="entry name" value="HTH_Tnp_1"/>
    <property type="match status" value="1"/>
</dbReference>
<proteinExistence type="predicted"/>
<dbReference type="Gene3D" id="1.10.10.60">
    <property type="entry name" value="Homeodomain-like"/>
    <property type="match status" value="1"/>
</dbReference>
<evidence type="ECO:0000313" key="2">
    <source>
        <dbReference type="Proteomes" id="UP000010102"/>
    </source>
</evidence>
<accession>A0AAV2UVQ7</accession>
<dbReference type="Proteomes" id="UP000010102">
    <property type="component" value="Chromosome"/>
</dbReference>
<dbReference type="GO" id="GO:0006313">
    <property type="term" value="P:DNA transposition"/>
    <property type="evidence" value="ECO:0007669"/>
    <property type="project" value="InterPro"/>
</dbReference>
<dbReference type="EMBL" id="FQ958210">
    <property type="protein sequence ID" value="CCD04292.1"/>
    <property type="molecule type" value="Genomic_DNA"/>
</dbReference>
<name>A0AAV2UVQ7_LEGPN</name>
<dbReference type="RefSeq" id="WP_014840792.1">
    <property type="nucleotide sequence ID" value="NC_018139.1"/>
</dbReference>
<dbReference type="GO" id="GO:0004803">
    <property type="term" value="F:transposase activity"/>
    <property type="evidence" value="ECO:0007669"/>
    <property type="project" value="InterPro"/>
</dbReference>
<sequence>MYNQPEYSPEICDKLLPLFIEGSFVVEVCQALGISRETYNRWKKDHKEFSEAADFAEEAAEAKYLKLGRIALFSNGKIKVDTTLYSYIMKSQYGYSSANEDPTHSESENGPPLSISFSVAPAVGEITVTNAKTTIPCKKQEINREKNEI</sequence>
<gene>
    <name evidence="1" type="ORF">LPO_0160</name>
</gene>
<evidence type="ECO:0008006" key="3">
    <source>
        <dbReference type="Google" id="ProtNLM"/>
    </source>
</evidence>
<dbReference type="GO" id="GO:0003677">
    <property type="term" value="F:DNA binding"/>
    <property type="evidence" value="ECO:0007669"/>
    <property type="project" value="InterPro"/>
</dbReference>